<keyword evidence="2" id="KW-0472">Membrane</keyword>
<evidence type="ECO:0000313" key="3">
    <source>
        <dbReference type="EMBL" id="RPA74310.1"/>
    </source>
</evidence>
<keyword evidence="2" id="KW-1133">Transmembrane helix</keyword>
<reference evidence="3 4" key="1">
    <citation type="journal article" date="2018" name="Nat. Ecol. Evol.">
        <title>Pezizomycetes genomes reveal the molecular basis of ectomycorrhizal truffle lifestyle.</title>
        <authorList>
            <person name="Murat C."/>
            <person name="Payen T."/>
            <person name="Noel B."/>
            <person name="Kuo A."/>
            <person name="Morin E."/>
            <person name="Chen J."/>
            <person name="Kohler A."/>
            <person name="Krizsan K."/>
            <person name="Balestrini R."/>
            <person name="Da Silva C."/>
            <person name="Montanini B."/>
            <person name="Hainaut M."/>
            <person name="Levati E."/>
            <person name="Barry K.W."/>
            <person name="Belfiori B."/>
            <person name="Cichocki N."/>
            <person name="Clum A."/>
            <person name="Dockter R.B."/>
            <person name="Fauchery L."/>
            <person name="Guy J."/>
            <person name="Iotti M."/>
            <person name="Le Tacon F."/>
            <person name="Lindquist E.A."/>
            <person name="Lipzen A."/>
            <person name="Malagnac F."/>
            <person name="Mello A."/>
            <person name="Molinier V."/>
            <person name="Miyauchi S."/>
            <person name="Poulain J."/>
            <person name="Riccioni C."/>
            <person name="Rubini A."/>
            <person name="Sitrit Y."/>
            <person name="Splivallo R."/>
            <person name="Traeger S."/>
            <person name="Wang M."/>
            <person name="Zifcakova L."/>
            <person name="Wipf D."/>
            <person name="Zambonelli A."/>
            <person name="Paolocci F."/>
            <person name="Nowrousian M."/>
            <person name="Ottonello S."/>
            <person name="Baldrian P."/>
            <person name="Spatafora J.W."/>
            <person name="Henrissat B."/>
            <person name="Nagy L.G."/>
            <person name="Aury J.M."/>
            <person name="Wincker P."/>
            <person name="Grigoriev I.V."/>
            <person name="Bonfante P."/>
            <person name="Martin F.M."/>
        </authorList>
    </citation>
    <scope>NUCLEOTIDE SEQUENCE [LARGE SCALE GENOMIC DNA]</scope>
    <source>
        <strain evidence="3 4">RN42</strain>
    </source>
</reference>
<dbReference type="EMBL" id="ML119794">
    <property type="protein sequence ID" value="RPA74310.1"/>
    <property type="molecule type" value="Genomic_DNA"/>
</dbReference>
<sequence>MPLSSTLIITSVSIFCAFVLALLAAYLFYTIPPAVPSSPSPTTTNKLVLYCKRCFRRPRKRRRRARPPGAIPRPRAYERVPSGVEEVEMMFVPSPPQATLQPIGHPPPPTPIAMPAAALSARPAMRQAWTLPGLGRQVGYEPYGFYQPLEDPRTTRPPAPSPYLSTHPFQQQQHMPTVYEHVPISNPASHQVYVAPPAGMPFTPPHRPHSTSITVTTERPVTAHSRTSFEQVRPVSQHGYASSGWQSGMGGTQVVYEQGRPVSQPSFFGTPGGYGQYSADASAGSFEYQRPAYFDAPYHQPQPPQQSLFGISTTPPQQRPASAQPSYTTSSIHYTAPVPQHKQERLVQRQEEMGYGSGPRASLDGFVITPKSASWTREGRWGYEGYEGAALATGGAGALTGGVKPSIPAQTQTPAPAVSSQRSTQQTTAAAPSSSQQYRTSAPPTSPPRPPQAVPITTTSTQHPYPPRQAQSFLAPSRANSLHTATTAPSRANSRYSHHTVSTAATSTTNLSLHQYHASVASCPPSRMPSFNHHHRPVSPLLEEVPWGERESRALPTPVVDRPEAEVQRQRSARGGGYVPLRRSYDGGLARGGYAVVPGEEVDVMRFRVDDSDSEDDAATVDLSLIGGDVGWSGAPRGLGW</sequence>
<keyword evidence="4" id="KW-1185">Reference proteome</keyword>
<feature type="region of interest" description="Disordered" evidence="1">
    <location>
        <begin position="299"/>
        <end position="327"/>
    </location>
</feature>
<evidence type="ECO:0000313" key="4">
    <source>
        <dbReference type="Proteomes" id="UP000275078"/>
    </source>
</evidence>
<feature type="compositionally biased region" description="Pro residues" evidence="1">
    <location>
        <begin position="444"/>
        <end position="453"/>
    </location>
</feature>
<protein>
    <submittedName>
        <fullName evidence="3">Uncharacterized protein</fullName>
    </submittedName>
</protein>
<feature type="region of interest" description="Disordered" evidence="1">
    <location>
        <begin position="402"/>
        <end position="503"/>
    </location>
</feature>
<feature type="compositionally biased region" description="Polar residues" evidence="1">
    <location>
        <begin position="305"/>
        <end position="314"/>
    </location>
</feature>
<feature type="region of interest" description="Disordered" evidence="1">
    <location>
        <begin position="207"/>
        <end position="227"/>
    </location>
</feature>
<dbReference type="Proteomes" id="UP000275078">
    <property type="component" value="Unassembled WGS sequence"/>
</dbReference>
<keyword evidence="2" id="KW-0812">Transmembrane</keyword>
<proteinExistence type="predicted"/>
<name>A0A3N4HR90_ASCIM</name>
<feature type="compositionally biased region" description="Low complexity" evidence="1">
    <location>
        <begin position="315"/>
        <end position="326"/>
    </location>
</feature>
<organism evidence="3 4">
    <name type="scientific">Ascobolus immersus RN42</name>
    <dbReference type="NCBI Taxonomy" id="1160509"/>
    <lineage>
        <taxon>Eukaryota</taxon>
        <taxon>Fungi</taxon>
        <taxon>Dikarya</taxon>
        <taxon>Ascomycota</taxon>
        <taxon>Pezizomycotina</taxon>
        <taxon>Pezizomycetes</taxon>
        <taxon>Pezizales</taxon>
        <taxon>Ascobolaceae</taxon>
        <taxon>Ascobolus</taxon>
    </lineage>
</organism>
<evidence type="ECO:0000256" key="1">
    <source>
        <dbReference type="SAM" id="MobiDB-lite"/>
    </source>
</evidence>
<feature type="compositionally biased region" description="Polar residues" evidence="1">
    <location>
        <begin position="408"/>
        <end position="438"/>
    </location>
</feature>
<feature type="transmembrane region" description="Helical" evidence="2">
    <location>
        <begin position="7"/>
        <end position="29"/>
    </location>
</feature>
<feature type="compositionally biased region" description="Polar residues" evidence="1">
    <location>
        <begin position="210"/>
        <end position="227"/>
    </location>
</feature>
<feature type="compositionally biased region" description="Polar residues" evidence="1">
    <location>
        <begin position="456"/>
        <end position="495"/>
    </location>
</feature>
<accession>A0A3N4HR90</accession>
<dbReference type="AlphaFoldDB" id="A0A3N4HR90"/>
<gene>
    <name evidence="3" type="ORF">BJ508DRAFT_333208</name>
</gene>
<evidence type="ECO:0000256" key="2">
    <source>
        <dbReference type="SAM" id="Phobius"/>
    </source>
</evidence>